<accession>A0A812S3H0</accession>
<keyword evidence="2" id="KW-1185">Reference proteome</keyword>
<evidence type="ECO:0000313" key="1">
    <source>
        <dbReference type="EMBL" id="CAE7461550.1"/>
    </source>
</evidence>
<sequence>MAQDMDASAYGMDVMDCAAPHTLTLDKKGNIYITFKGAGSIGVLQNPANCVNLDGCWKSFPIAAGAKPFYIDIATDDTTGHQYIYFNDVADSHVGVFDVTHGHFPPAPPRIINLLKHGFNFNPRAGGLVGLWNGAALFTAYSEKGLLMYVDPAGDVEPVFLANPSGMTTDPLAYLHICATHLADMSKQDITVLSSSNDFPFMETEQSPYNPDGMRQIRDIDLPKIVSAKCSSA</sequence>
<organism evidence="1 2">
    <name type="scientific">Symbiodinium natans</name>
    <dbReference type="NCBI Taxonomy" id="878477"/>
    <lineage>
        <taxon>Eukaryota</taxon>
        <taxon>Sar</taxon>
        <taxon>Alveolata</taxon>
        <taxon>Dinophyceae</taxon>
        <taxon>Suessiales</taxon>
        <taxon>Symbiodiniaceae</taxon>
        <taxon>Symbiodinium</taxon>
    </lineage>
</organism>
<dbReference type="SUPFAM" id="SSF63829">
    <property type="entry name" value="Calcium-dependent phosphotriesterase"/>
    <property type="match status" value="1"/>
</dbReference>
<evidence type="ECO:0000313" key="2">
    <source>
        <dbReference type="Proteomes" id="UP000604046"/>
    </source>
</evidence>
<dbReference type="Proteomes" id="UP000604046">
    <property type="component" value="Unassembled WGS sequence"/>
</dbReference>
<feature type="non-terminal residue" evidence="1">
    <location>
        <position position="1"/>
    </location>
</feature>
<dbReference type="EMBL" id="CAJNDS010002403">
    <property type="protein sequence ID" value="CAE7461550.1"/>
    <property type="molecule type" value="Genomic_DNA"/>
</dbReference>
<name>A0A812S3H0_9DINO</name>
<protein>
    <submittedName>
        <fullName evidence="1">Uncharacterized protein</fullName>
    </submittedName>
</protein>
<dbReference type="Gene3D" id="2.130.10.10">
    <property type="entry name" value="YVTN repeat-like/Quinoprotein amine dehydrogenase"/>
    <property type="match status" value="1"/>
</dbReference>
<proteinExistence type="predicted"/>
<comment type="caution">
    <text evidence="1">The sequence shown here is derived from an EMBL/GenBank/DDBJ whole genome shotgun (WGS) entry which is preliminary data.</text>
</comment>
<reference evidence="1" key="1">
    <citation type="submission" date="2021-02" db="EMBL/GenBank/DDBJ databases">
        <authorList>
            <person name="Dougan E. K."/>
            <person name="Rhodes N."/>
            <person name="Thang M."/>
            <person name="Chan C."/>
        </authorList>
    </citation>
    <scope>NUCLEOTIDE SEQUENCE</scope>
</reference>
<dbReference type="InterPro" id="IPR015943">
    <property type="entry name" value="WD40/YVTN_repeat-like_dom_sf"/>
</dbReference>
<gene>
    <name evidence="1" type="ORF">SNAT2548_LOCUS25664</name>
</gene>
<dbReference type="AlphaFoldDB" id="A0A812S3H0"/>